<evidence type="ECO:0000256" key="5">
    <source>
        <dbReference type="ARBA" id="ARBA00023163"/>
    </source>
</evidence>
<comment type="similarity">
    <text evidence="1">Belongs to the sigma-70 factor family. ECF subfamily.</text>
</comment>
<evidence type="ECO:0000259" key="6">
    <source>
        <dbReference type="Pfam" id="PF08281"/>
    </source>
</evidence>
<dbReference type="GO" id="GO:0006352">
    <property type="term" value="P:DNA-templated transcription initiation"/>
    <property type="evidence" value="ECO:0007669"/>
    <property type="project" value="InterPro"/>
</dbReference>
<dbReference type="Proteomes" id="UP000656042">
    <property type="component" value="Unassembled WGS sequence"/>
</dbReference>
<dbReference type="InterPro" id="IPR036388">
    <property type="entry name" value="WH-like_DNA-bd_sf"/>
</dbReference>
<evidence type="ECO:0000313" key="7">
    <source>
        <dbReference type="EMBL" id="GGL08920.1"/>
    </source>
</evidence>
<evidence type="ECO:0000256" key="1">
    <source>
        <dbReference type="ARBA" id="ARBA00010641"/>
    </source>
</evidence>
<accession>A0A8J3FRQ5</accession>
<keyword evidence="3" id="KW-0731">Sigma factor</keyword>
<feature type="domain" description="RNA polymerase sigma factor 70 region 4 type 2" evidence="6">
    <location>
        <begin position="126"/>
        <end position="176"/>
    </location>
</feature>
<keyword evidence="4" id="KW-0238">DNA-binding</keyword>
<proteinExistence type="inferred from homology"/>
<keyword evidence="8" id="KW-1185">Reference proteome</keyword>
<evidence type="ECO:0000256" key="4">
    <source>
        <dbReference type="ARBA" id="ARBA00023125"/>
    </source>
</evidence>
<protein>
    <recommendedName>
        <fullName evidence="6">RNA polymerase sigma factor 70 region 4 type 2 domain-containing protein</fullName>
    </recommendedName>
</protein>
<dbReference type="AlphaFoldDB" id="A0A8J3FRQ5"/>
<keyword evidence="5" id="KW-0804">Transcription</keyword>
<dbReference type="SUPFAM" id="SSF88946">
    <property type="entry name" value="Sigma2 domain of RNA polymerase sigma factors"/>
    <property type="match status" value="1"/>
</dbReference>
<evidence type="ECO:0000256" key="2">
    <source>
        <dbReference type="ARBA" id="ARBA00023015"/>
    </source>
</evidence>
<organism evidence="7 8">
    <name type="scientific">Mangrovihabitans endophyticus</name>
    <dbReference type="NCBI Taxonomy" id="1751298"/>
    <lineage>
        <taxon>Bacteria</taxon>
        <taxon>Bacillati</taxon>
        <taxon>Actinomycetota</taxon>
        <taxon>Actinomycetes</taxon>
        <taxon>Micromonosporales</taxon>
        <taxon>Micromonosporaceae</taxon>
        <taxon>Mangrovihabitans</taxon>
    </lineage>
</organism>
<dbReference type="PANTHER" id="PTHR43133">
    <property type="entry name" value="RNA POLYMERASE ECF-TYPE SIGMA FACTO"/>
    <property type="match status" value="1"/>
</dbReference>
<dbReference type="InterPro" id="IPR039425">
    <property type="entry name" value="RNA_pol_sigma-70-like"/>
</dbReference>
<evidence type="ECO:0000313" key="8">
    <source>
        <dbReference type="Proteomes" id="UP000656042"/>
    </source>
</evidence>
<keyword evidence="2" id="KW-0805">Transcription regulation</keyword>
<gene>
    <name evidence="7" type="ORF">GCM10012284_49450</name>
</gene>
<dbReference type="EMBL" id="BMMX01000031">
    <property type="protein sequence ID" value="GGL08920.1"/>
    <property type="molecule type" value="Genomic_DNA"/>
</dbReference>
<dbReference type="Pfam" id="PF08281">
    <property type="entry name" value="Sigma70_r4_2"/>
    <property type="match status" value="1"/>
</dbReference>
<dbReference type="PANTHER" id="PTHR43133:SF50">
    <property type="entry name" value="ECF RNA POLYMERASE SIGMA FACTOR SIGM"/>
    <property type="match status" value="1"/>
</dbReference>
<sequence length="190" mass="22628">MGFRMAVWHFTLRPVKTLRPDRAEQDRRRIDFDAFFRARFTQFVRFLMMSEAAQREDAEDAVEAAMLDAYRRWSRIDNPEAWVRQAARRIYVRERMRDRERRRRSLIAEQLAHPVGEDWTDGDASMIVDLVRRLPPAQREVIAYTMDFYGPSDIAQILGKSPQAVRSNLRAARRRLAELYRESRDGHETR</sequence>
<reference evidence="7" key="1">
    <citation type="journal article" date="2014" name="Int. J. Syst. Evol. Microbiol.">
        <title>Complete genome sequence of Corynebacterium casei LMG S-19264T (=DSM 44701T), isolated from a smear-ripened cheese.</title>
        <authorList>
            <consortium name="US DOE Joint Genome Institute (JGI-PGF)"/>
            <person name="Walter F."/>
            <person name="Albersmeier A."/>
            <person name="Kalinowski J."/>
            <person name="Ruckert C."/>
        </authorList>
    </citation>
    <scope>NUCLEOTIDE SEQUENCE</scope>
    <source>
        <strain evidence="7">CGMCC 4.7299</strain>
    </source>
</reference>
<dbReference type="RefSeq" id="WP_189081697.1">
    <property type="nucleotide sequence ID" value="NZ_BMMX01000031.1"/>
</dbReference>
<comment type="caution">
    <text evidence="7">The sequence shown here is derived from an EMBL/GenBank/DDBJ whole genome shotgun (WGS) entry which is preliminary data.</text>
</comment>
<dbReference type="InterPro" id="IPR013249">
    <property type="entry name" value="RNA_pol_sigma70_r4_t2"/>
</dbReference>
<dbReference type="InterPro" id="IPR013324">
    <property type="entry name" value="RNA_pol_sigma_r3/r4-like"/>
</dbReference>
<dbReference type="GO" id="GO:0003677">
    <property type="term" value="F:DNA binding"/>
    <property type="evidence" value="ECO:0007669"/>
    <property type="project" value="UniProtKB-KW"/>
</dbReference>
<dbReference type="GO" id="GO:0016987">
    <property type="term" value="F:sigma factor activity"/>
    <property type="evidence" value="ECO:0007669"/>
    <property type="project" value="UniProtKB-KW"/>
</dbReference>
<reference evidence="7" key="2">
    <citation type="submission" date="2020-09" db="EMBL/GenBank/DDBJ databases">
        <authorList>
            <person name="Sun Q."/>
            <person name="Zhou Y."/>
        </authorList>
    </citation>
    <scope>NUCLEOTIDE SEQUENCE</scope>
    <source>
        <strain evidence="7">CGMCC 4.7299</strain>
    </source>
</reference>
<dbReference type="Gene3D" id="1.10.10.10">
    <property type="entry name" value="Winged helix-like DNA-binding domain superfamily/Winged helix DNA-binding domain"/>
    <property type="match status" value="1"/>
</dbReference>
<dbReference type="SUPFAM" id="SSF88659">
    <property type="entry name" value="Sigma3 and sigma4 domains of RNA polymerase sigma factors"/>
    <property type="match status" value="1"/>
</dbReference>
<name>A0A8J3FRQ5_9ACTN</name>
<dbReference type="InterPro" id="IPR013325">
    <property type="entry name" value="RNA_pol_sigma_r2"/>
</dbReference>
<evidence type="ECO:0000256" key="3">
    <source>
        <dbReference type="ARBA" id="ARBA00023082"/>
    </source>
</evidence>